<feature type="repeat" description="TPR" evidence="1">
    <location>
        <begin position="473"/>
        <end position="506"/>
    </location>
</feature>
<dbReference type="EMBL" id="JAEPRC010000676">
    <property type="protein sequence ID" value="KAG2193069.1"/>
    <property type="molecule type" value="Genomic_DNA"/>
</dbReference>
<reference evidence="3" key="1">
    <citation type="submission" date="2020-12" db="EMBL/GenBank/DDBJ databases">
        <title>Metabolic potential, ecology and presence of endohyphal bacteria is reflected in genomic diversity of Mucoromycotina.</title>
        <authorList>
            <person name="Muszewska A."/>
            <person name="Okrasinska A."/>
            <person name="Steczkiewicz K."/>
            <person name="Drgas O."/>
            <person name="Orlowska M."/>
            <person name="Perlinska-Lenart U."/>
            <person name="Aleksandrzak-Piekarczyk T."/>
            <person name="Szatraj K."/>
            <person name="Zielenkiewicz U."/>
            <person name="Pilsyk S."/>
            <person name="Malc E."/>
            <person name="Mieczkowski P."/>
            <person name="Kruszewska J.S."/>
            <person name="Biernat P."/>
            <person name="Pawlowska J."/>
        </authorList>
    </citation>
    <scope>NUCLEOTIDE SEQUENCE</scope>
    <source>
        <strain evidence="3">CBS 226.32</strain>
    </source>
</reference>
<dbReference type="SMART" id="SM00028">
    <property type="entry name" value="TPR"/>
    <property type="match status" value="10"/>
</dbReference>
<dbReference type="InterPro" id="IPR011990">
    <property type="entry name" value="TPR-like_helical_dom_sf"/>
</dbReference>
<dbReference type="InterPro" id="IPR039340">
    <property type="entry name" value="Tfc4/TFIIIC-102/Sfc4"/>
</dbReference>
<sequence>MSDRRQTRNKGKGKASLLETKDEEMDVSKLISGSGIVLDLNDDNNDEDSKVKLEEEDYEDYDDDDDDADSLDKWMEEDDHELVDDDEITEMLNKSTEKRAKLKTGDLDEFQREMEEFDNNLALTSGIGLGRVKGSTKKRIMAGEYRLSDEVKRVLGEANGLYVQRDYGSAVDLLQKVIKENPQAYPAWNTLGLVHEELGNSDKALQFRMTAALLTNDNDLWKELAQKSIECNATRQAIHCFSKVISNDPADVDAIWDRAFLYKQLDEISKATEGFKAILKHYPHHFKVINELAQIYRSQGRTKEAIQMYEDAIIWHTNNEDDDEDDDEDENEEQDDFKNKLGYSEINMLSELYLILNDYKKSLNTIKTGLRLVQKRQNETWWVDRDDDDEYLEDDESRTEFPIELRVRMGVCRVYLNQVRLGTEHFKYLLQYPATTYPDLHQDIAYAYYDKRHFDLALQVFQRIIDVSDEIQTDLIIKAGDCFREIGDLDTAVQFYKNVLEEQNDNVDVLMSLATVYEEQGKEEEALQLVDYVMQEGRKARKQRKSELNKNDDQEEDASTVAMDKVKEMKANRKKKSKQASLFDENNIQSKNGVLRQRRHDDKRKDEEKAYSIMGTFQKLDELDEQIGSNMKQADRALLRDYMRNAQDAWEDFTTISAFYPASKTMKYTGFYALRRGRRTLTHHHNVNLEAHNMATRLRKVKIKNEDGSTTITEEPWPEMDDEERQIHQDEEEKNRQLVQATQFRGISFDKWLRVFIRYAYILAITRRVEDAYELLKKASDANVFYQDVAKKTAIRFAMVGCGVIGTHETIIQLGARWLCNFYQFQNDPYRLYIAVIHQGSKESHIYASSPQLRYLMRNIRLMDALVANRRKEIDGLDGNATTLEEIKELNDAILSMNVDPSTANEQNYSRFYDIPADTTVNTNKHNIDKMGISSPSHVSPMLLTLFGHLMSLSKSPLAASLFFMRSYAIAPKDRLNTLSLGLALLHIAIQRKSDNRHLQIMQGMMFIFEYAKLSNHNQEAEYNIGRAFHLLGLTHLAVPHYEKVLSMKRNDDGRLQQQPVEDVYKWPLTEEEEGELEQQLDDEYDLKSEAAYNLHLIYITSGSMSLAQILMLKYCSV</sequence>
<comment type="caution">
    <text evidence="3">The sequence shown here is derived from an EMBL/GenBank/DDBJ whole genome shotgun (WGS) entry which is preliminary data.</text>
</comment>
<feature type="region of interest" description="Disordered" evidence="2">
    <location>
        <begin position="1"/>
        <end position="70"/>
    </location>
</feature>
<dbReference type="Pfam" id="PF13176">
    <property type="entry name" value="TPR_7"/>
    <property type="match status" value="1"/>
</dbReference>
<feature type="repeat" description="TPR" evidence="1">
    <location>
        <begin position="286"/>
        <end position="319"/>
    </location>
</feature>
<proteinExistence type="predicted"/>
<feature type="compositionally biased region" description="Acidic residues" evidence="2">
    <location>
        <begin position="54"/>
        <end position="70"/>
    </location>
</feature>
<keyword evidence="4" id="KW-1185">Reference proteome</keyword>
<name>A0A8H7QIX8_9FUNG</name>
<protein>
    <submittedName>
        <fullName evidence="3">Uncharacterized protein</fullName>
    </submittedName>
</protein>
<dbReference type="Pfam" id="PF13181">
    <property type="entry name" value="TPR_8"/>
    <property type="match status" value="1"/>
</dbReference>
<dbReference type="PANTHER" id="PTHR23082:SF0">
    <property type="entry name" value="GENERAL TRANSCRIPTION FACTOR 3C POLYPEPTIDE 3"/>
    <property type="match status" value="1"/>
</dbReference>
<dbReference type="Proteomes" id="UP000650833">
    <property type="component" value="Unassembled WGS sequence"/>
</dbReference>
<dbReference type="InterPro" id="IPR019734">
    <property type="entry name" value="TPR_rpt"/>
</dbReference>
<evidence type="ECO:0000256" key="2">
    <source>
        <dbReference type="SAM" id="MobiDB-lite"/>
    </source>
</evidence>
<dbReference type="AlphaFoldDB" id="A0A8H7QIX8"/>
<dbReference type="SUPFAM" id="SSF48452">
    <property type="entry name" value="TPR-like"/>
    <property type="match status" value="3"/>
</dbReference>
<evidence type="ECO:0000313" key="4">
    <source>
        <dbReference type="Proteomes" id="UP000650833"/>
    </source>
</evidence>
<keyword evidence="1" id="KW-0802">TPR repeat</keyword>
<dbReference type="GO" id="GO:0006383">
    <property type="term" value="P:transcription by RNA polymerase III"/>
    <property type="evidence" value="ECO:0007669"/>
    <property type="project" value="InterPro"/>
</dbReference>
<dbReference type="PROSITE" id="PS50005">
    <property type="entry name" value="TPR"/>
    <property type="match status" value="2"/>
</dbReference>
<evidence type="ECO:0000256" key="1">
    <source>
        <dbReference type="PROSITE-ProRule" id="PRU00339"/>
    </source>
</evidence>
<dbReference type="Pfam" id="PF14559">
    <property type="entry name" value="TPR_19"/>
    <property type="match status" value="1"/>
</dbReference>
<dbReference type="PANTHER" id="PTHR23082">
    <property type="entry name" value="TRANSCRIPTION INITIATION FACTOR IIIC TFIIIC , POLYPEPTIDE 3-RELATED"/>
    <property type="match status" value="1"/>
</dbReference>
<dbReference type="OrthoDB" id="9991317at2759"/>
<evidence type="ECO:0000313" key="3">
    <source>
        <dbReference type="EMBL" id="KAG2193069.1"/>
    </source>
</evidence>
<dbReference type="GO" id="GO:0000127">
    <property type="term" value="C:transcription factor TFIIIC complex"/>
    <property type="evidence" value="ECO:0007669"/>
    <property type="project" value="TreeGrafter"/>
</dbReference>
<accession>A0A8H7QIX8</accession>
<dbReference type="Pfam" id="PF13432">
    <property type="entry name" value="TPR_16"/>
    <property type="match status" value="1"/>
</dbReference>
<gene>
    <name evidence="3" type="ORF">INT46_003595</name>
</gene>
<feature type="compositionally biased region" description="Basic and acidic residues" evidence="2">
    <location>
        <begin position="599"/>
        <end position="608"/>
    </location>
</feature>
<dbReference type="Gene3D" id="1.25.40.10">
    <property type="entry name" value="Tetratricopeptide repeat domain"/>
    <property type="match status" value="2"/>
</dbReference>
<feature type="region of interest" description="Disordered" evidence="2">
    <location>
        <begin position="540"/>
        <end position="608"/>
    </location>
</feature>
<organism evidence="3 4">
    <name type="scientific">Mucor plumbeus</name>
    <dbReference type="NCBI Taxonomy" id="97098"/>
    <lineage>
        <taxon>Eukaryota</taxon>
        <taxon>Fungi</taxon>
        <taxon>Fungi incertae sedis</taxon>
        <taxon>Mucoromycota</taxon>
        <taxon>Mucoromycotina</taxon>
        <taxon>Mucoromycetes</taxon>
        <taxon>Mucorales</taxon>
        <taxon>Mucorineae</taxon>
        <taxon>Mucoraceae</taxon>
        <taxon>Mucor</taxon>
    </lineage>
</organism>